<evidence type="ECO:0000313" key="4">
    <source>
        <dbReference type="Proteomes" id="UP000253551"/>
    </source>
</evidence>
<dbReference type="InterPro" id="IPR014764">
    <property type="entry name" value="DCN-prot"/>
</dbReference>
<name>A0A367KXZ5_RHIST</name>
<dbReference type="GO" id="GO:0045116">
    <property type="term" value="P:protein neddylation"/>
    <property type="evidence" value="ECO:0007669"/>
    <property type="project" value="TreeGrafter"/>
</dbReference>
<feature type="non-terminal residue" evidence="3">
    <location>
        <position position="210"/>
    </location>
</feature>
<dbReference type="Pfam" id="PF03556">
    <property type="entry name" value="Cullin_binding"/>
    <property type="match status" value="1"/>
</dbReference>
<dbReference type="PROSITE" id="PS51229">
    <property type="entry name" value="DCUN1"/>
    <property type="match status" value="1"/>
</dbReference>
<evidence type="ECO:0000256" key="1">
    <source>
        <dbReference type="RuleBase" id="RU410713"/>
    </source>
</evidence>
<dbReference type="EMBL" id="PJQM01000041">
    <property type="protein sequence ID" value="RCI07055.1"/>
    <property type="molecule type" value="Genomic_DNA"/>
</dbReference>
<comment type="caution">
    <text evidence="3">The sequence shown here is derived from an EMBL/GenBank/DDBJ whole genome shotgun (WGS) entry which is preliminary data.</text>
</comment>
<dbReference type="Proteomes" id="UP000253551">
    <property type="component" value="Unassembled WGS sequence"/>
</dbReference>
<accession>A0A367KXZ5</accession>
<dbReference type="PANTHER" id="PTHR12281:SF12">
    <property type="entry name" value="DEFECTIVE IN CULLIN NEDDYLATION PROTEIN"/>
    <property type="match status" value="1"/>
</dbReference>
<dbReference type="OrthoDB" id="27198at2759"/>
<dbReference type="GO" id="GO:0000151">
    <property type="term" value="C:ubiquitin ligase complex"/>
    <property type="evidence" value="ECO:0007669"/>
    <property type="project" value="TreeGrafter"/>
</dbReference>
<dbReference type="InterPro" id="IPR005176">
    <property type="entry name" value="PONY_dom"/>
</dbReference>
<dbReference type="Gene3D" id="1.10.238.10">
    <property type="entry name" value="EF-hand"/>
    <property type="match status" value="1"/>
</dbReference>
<organism evidence="3 4">
    <name type="scientific">Rhizopus stolonifer</name>
    <name type="common">Rhizopus nigricans</name>
    <dbReference type="NCBI Taxonomy" id="4846"/>
    <lineage>
        <taxon>Eukaryota</taxon>
        <taxon>Fungi</taxon>
        <taxon>Fungi incertae sedis</taxon>
        <taxon>Mucoromycota</taxon>
        <taxon>Mucoromycotina</taxon>
        <taxon>Mucoromycetes</taxon>
        <taxon>Mucorales</taxon>
        <taxon>Mucorineae</taxon>
        <taxon>Rhizopodaceae</taxon>
        <taxon>Rhizopus</taxon>
    </lineage>
</organism>
<sequence length="210" mass="24392">MPPKRKAATMSSEVLVPKKVKVQKRKQEVHKANKEKETRQTWFDRYADPDTRDVISPDGCQQFFTDLGVDLESVVPLVVGWKINSKRMGYMTQQEFMQAMATYNITTPDEFKKLLKAWEISLDDPDQFRQLYLFSFNHVKSSGQKSMDVETAIALWNLLLTPKYPIIHSFIQFLQEKKPVKVINKDQWSSLLDFCKAVPEDLSQYDCTSS</sequence>
<evidence type="ECO:0000259" key="2">
    <source>
        <dbReference type="PROSITE" id="PS51229"/>
    </source>
</evidence>
<dbReference type="Gene3D" id="1.10.238.200">
    <property type="entry name" value="Cullin, PONY binding domain"/>
    <property type="match status" value="1"/>
</dbReference>
<dbReference type="InterPro" id="IPR011992">
    <property type="entry name" value="EF-hand-dom_pair"/>
</dbReference>
<evidence type="ECO:0000313" key="3">
    <source>
        <dbReference type="EMBL" id="RCI07055.1"/>
    </source>
</evidence>
<keyword evidence="4" id="KW-1185">Reference proteome</keyword>
<dbReference type="PANTHER" id="PTHR12281">
    <property type="entry name" value="RP42 RELATED"/>
    <property type="match status" value="1"/>
</dbReference>
<gene>
    <name evidence="3" type="primary">DCUN1D4</name>
    <name evidence="3" type="ORF">CU098_003788</name>
</gene>
<reference evidence="3 4" key="1">
    <citation type="journal article" date="2018" name="G3 (Bethesda)">
        <title>Phylogenetic and Phylogenomic Definition of Rhizopus Species.</title>
        <authorList>
            <person name="Gryganskyi A.P."/>
            <person name="Golan J."/>
            <person name="Dolatabadi S."/>
            <person name="Mondo S."/>
            <person name="Robb S."/>
            <person name="Idnurm A."/>
            <person name="Muszewska A."/>
            <person name="Steczkiewicz K."/>
            <person name="Masonjones S."/>
            <person name="Liao H.L."/>
            <person name="Gajdeczka M.T."/>
            <person name="Anike F."/>
            <person name="Vuek A."/>
            <person name="Anishchenko I.M."/>
            <person name="Voigt K."/>
            <person name="de Hoog G.S."/>
            <person name="Smith M.E."/>
            <person name="Heitman J."/>
            <person name="Vilgalys R."/>
            <person name="Stajich J.E."/>
        </authorList>
    </citation>
    <scope>NUCLEOTIDE SEQUENCE [LARGE SCALE GENOMIC DNA]</scope>
    <source>
        <strain evidence="3 4">LSU 92-RS-03</strain>
    </source>
</reference>
<dbReference type="AlphaFoldDB" id="A0A367KXZ5"/>
<protein>
    <recommendedName>
        <fullName evidence="1">Defective in cullin neddylation protein</fullName>
    </recommendedName>
</protein>
<dbReference type="InterPro" id="IPR042460">
    <property type="entry name" value="DCN1-like_PONY"/>
</dbReference>
<dbReference type="STRING" id="4846.A0A367KXZ5"/>
<comment type="function">
    <text evidence="1">Neddylation of cullins play an essential role in the regulation of SCF-type complexes activity.</text>
</comment>
<dbReference type="GO" id="GO:0031624">
    <property type="term" value="F:ubiquitin conjugating enzyme binding"/>
    <property type="evidence" value="ECO:0007669"/>
    <property type="project" value="TreeGrafter"/>
</dbReference>
<feature type="domain" description="DCUN1" evidence="2">
    <location>
        <begin position="34"/>
        <end position="210"/>
    </location>
</feature>
<dbReference type="SUPFAM" id="SSF47473">
    <property type="entry name" value="EF-hand"/>
    <property type="match status" value="1"/>
</dbReference>
<dbReference type="GO" id="GO:0032182">
    <property type="term" value="F:ubiquitin-like protein binding"/>
    <property type="evidence" value="ECO:0007669"/>
    <property type="project" value="TreeGrafter"/>
</dbReference>
<proteinExistence type="predicted"/>
<dbReference type="GO" id="GO:0097602">
    <property type="term" value="F:cullin family protein binding"/>
    <property type="evidence" value="ECO:0007669"/>
    <property type="project" value="TreeGrafter"/>
</dbReference>